<feature type="compositionally biased region" description="Low complexity" evidence="1">
    <location>
        <begin position="38"/>
        <end position="63"/>
    </location>
</feature>
<feature type="signal peptide" evidence="2">
    <location>
        <begin position="1"/>
        <end position="26"/>
    </location>
</feature>
<organism evidence="3 4">
    <name type="scientific">Nocardia mangyaensis</name>
    <dbReference type="NCBI Taxonomy" id="2213200"/>
    <lineage>
        <taxon>Bacteria</taxon>
        <taxon>Bacillati</taxon>
        <taxon>Actinomycetota</taxon>
        <taxon>Actinomycetes</taxon>
        <taxon>Mycobacteriales</taxon>
        <taxon>Nocardiaceae</taxon>
        <taxon>Nocardia</taxon>
    </lineage>
</organism>
<reference evidence="3" key="1">
    <citation type="submission" date="2016-11" db="EMBL/GenBank/DDBJ databases">
        <authorList>
            <person name="Jaros S."/>
            <person name="Januszkiewicz K."/>
            <person name="Wedrychowicz H."/>
        </authorList>
    </citation>
    <scope>NUCLEOTIDE SEQUENCE [LARGE SCALE GENOMIC DNA]</scope>
    <source>
        <strain evidence="3">Y48</strain>
    </source>
</reference>
<feature type="region of interest" description="Disordered" evidence="1">
    <location>
        <begin position="38"/>
        <end position="71"/>
    </location>
</feature>
<keyword evidence="4" id="KW-1185">Reference proteome</keyword>
<dbReference type="OrthoDB" id="4571337at2"/>
<evidence type="ECO:0000256" key="1">
    <source>
        <dbReference type="SAM" id="MobiDB-lite"/>
    </source>
</evidence>
<dbReference type="Proteomes" id="UP000183810">
    <property type="component" value="Chromosome"/>
</dbReference>
<dbReference type="EMBL" id="CP018082">
    <property type="protein sequence ID" value="APE36421.1"/>
    <property type="molecule type" value="Genomic_DNA"/>
</dbReference>
<evidence type="ECO:0000313" key="3">
    <source>
        <dbReference type="EMBL" id="APE36421.1"/>
    </source>
</evidence>
<keyword evidence="2" id="KW-0732">Signal</keyword>
<sequence length="170" mass="17451">MLAVIGLPILLCGGCGLMTFGGNDQASDTTTTTRATTTYAAPAPASPTAARSTATATAPTTAPSQGRSSRCVEAPDQYVAVIDAAFNDSGHSLGEPWAIRDGDRWWIGGHIMEGERRVSSADVWVTDGPAVFALSGGARRNSMLVDGRDPLGLNAGDDIGLAVQSCVTGR</sequence>
<dbReference type="AlphaFoldDB" id="A0A1J0VWP0"/>
<evidence type="ECO:0000256" key="2">
    <source>
        <dbReference type="SAM" id="SignalP"/>
    </source>
</evidence>
<dbReference type="KEGG" id="nsl:BOX37_23600"/>
<dbReference type="RefSeq" id="WP_071929598.1">
    <property type="nucleotide sequence ID" value="NZ_CP018082.1"/>
</dbReference>
<proteinExistence type="predicted"/>
<gene>
    <name evidence="3" type="ORF">BOX37_23600</name>
</gene>
<name>A0A1J0VWP0_9NOCA</name>
<evidence type="ECO:0000313" key="4">
    <source>
        <dbReference type="Proteomes" id="UP000183810"/>
    </source>
</evidence>
<protein>
    <submittedName>
        <fullName evidence="3">Uncharacterized protein</fullName>
    </submittedName>
</protein>
<feature type="chain" id="PRO_5012701191" evidence="2">
    <location>
        <begin position="27"/>
        <end position="170"/>
    </location>
</feature>
<accession>A0A1J0VWP0</accession>